<dbReference type="SMART" id="SM00869">
    <property type="entry name" value="Autotransporter"/>
    <property type="match status" value="1"/>
</dbReference>
<sequence>MSFASGGGKMAGRKDRASRARARIGRAVGTLAFLIAGTAIAGAQTFEAAGAIFFATASRQTSAIPLDLSTIIGSSAGIVSGSISSTGASGVGTVITSQAPIATGTMTPVTGFGTTIATAPTLIVAKPGSGSPQSPPAGWSLYSGYSTSYSIPYANTPVFGGPQAQLMVNVTVGGQTTQVQVDTGSQGIVIPQYLFGNQTFTGKQGTIVYSSSGNNATGIWTTMTVSFPGAKDQNGNPTTASASVPVFIEQSANNGTKDCTVAGTGCYFMMGIGYGRPDNGWTGYQPSLNTNPLLHLTGMDEGTVRSGYIVTATGIQAGLTAANAGQGYALIQLQPSTGQASANWTTPPGTLIVTPNGGSPATTALPVLVDTGISYLWGNLGTASTACTYHNQQFTCAPAGTAVTVYLGPGSYVGYSYVVGGSDNNSAAPPASRDSVIGALNTGISPLAQFDLMFDAVGGFAGYKATAPNTSGIYFSPYLSTAGALSVPDGFLTTLPVYVSSATTFSTTGTATLQGAVTGVSGLTVAGPGNTSFFGTVTLPSVTISGGAASFLANVTAPQFQVLSGAAAANSATLTATVSNAGTLINAGTIVGGVSNSGTVFNWQTVTGAVQSSGTFANTGTVNGTVTNSGTLTNDGTINGIVISTGTMNGNGIVTGALAVSGTVAPGHSIGTMAVNGNVELRRGSVYEAELGPAGTSDRILASGSATLDGTRIAVSPYAGYTPGLGSYQIITAGGGVSGTYSVSAPDFGALPAAYPFLAANGRITGSGLTIDMVRSTVPFAAAGITANETATGRGLDTLAQQGTLFNALLGLNAATAAGAYDQLSGEIYASTQSLLIDQSFYVRDGVLGRLRQESGAPGAAGAVQTATLVPGLPLTLWGEGYGGWGQAGGNGNSAGDSRSIGGFLMGLDLPLGTNWRAGIAGGYSQSTFSTDARGSSGTSDNYDVALYAGGALAAVGPGTLNLRAGAAYAWHDIAMSRSAAFSGFANALSAGYGADTAQVFAELGYGFTLEKTPLGRVGLEPFAGLAYVHLSTDGLTETFGAAALSVASSSFDTTLTQFGLRASAVLLPGPNLPAVDVHGLIGWQHAFGDTVPTVAASFASGSLPFTVSGAPIATDSLLLGFGLDTAIGQNARLGVAYTGQLASNVQDSAVKGTFSLRF</sequence>
<dbReference type="eggNOG" id="COG4625">
    <property type="taxonomic scope" value="Bacteria"/>
</dbReference>
<dbReference type="SUPFAM" id="SSF50630">
    <property type="entry name" value="Acid proteases"/>
    <property type="match status" value="1"/>
</dbReference>
<dbReference type="InterPro" id="IPR021109">
    <property type="entry name" value="Peptidase_aspartic_dom_sf"/>
</dbReference>
<dbReference type="InterPro" id="IPR036709">
    <property type="entry name" value="Autotransporte_beta_dom_sf"/>
</dbReference>
<dbReference type="Proteomes" id="UP000000270">
    <property type="component" value="Chromosome"/>
</dbReference>
<evidence type="ECO:0000313" key="2">
    <source>
        <dbReference type="EMBL" id="BAF86544.1"/>
    </source>
</evidence>
<feature type="domain" description="Autotransporter" evidence="1">
    <location>
        <begin position="870"/>
        <end position="1159"/>
    </location>
</feature>
<reference evidence="2 3" key="6">
    <citation type="journal article" date="2011" name="Appl. Environ. Microbiol.">
        <title>Involvement of the azorhizobial chromosome partition gene (parA) in the onset of bacteroid differentiation during Sesbania rostrata stem nodule development.</title>
        <authorList>
            <person name="Liu CT."/>
            <person name="Lee KB."/>
            <person name="Wang YS."/>
            <person name="Peng MH."/>
            <person name="Lee KT."/>
            <person name="Suzuki S."/>
            <person name="Suzuki T."/>
            <person name="Oyaizu H."/>
        </authorList>
    </citation>
    <scope>NUCLEOTIDE SEQUENCE [LARGE SCALE GENOMIC DNA]</scope>
    <source>
        <strain evidence="3">ATCC 43989 / DSM 5975 / JCM 20966 / LMG 6465 / NBRC 14845 / NCIMB 13405 / ORS 571</strain>
    </source>
</reference>
<proteinExistence type="predicted"/>
<dbReference type="PROSITE" id="PS51208">
    <property type="entry name" value="AUTOTRANSPORTER"/>
    <property type="match status" value="1"/>
</dbReference>
<dbReference type="SUPFAM" id="SSF103515">
    <property type="entry name" value="Autotransporter"/>
    <property type="match status" value="1"/>
</dbReference>
<reference evidence="2 3" key="4">
    <citation type="journal article" date="2009" name="Appl. Environ. Microbiol.">
        <title>Comparative genome-wide transcriptional profiling of Azorhizobium caulinodans ORS571 grown under free-living and symbiotic conditions.</title>
        <authorList>
            <person name="Tsukada S."/>
            <person name="Aono T."/>
            <person name="Akiba N."/>
            <person name="Lee KB."/>
            <person name="Liu CT."/>
            <person name="Toyazaki H."/>
            <person name="Oyaizu H."/>
        </authorList>
    </citation>
    <scope>NUCLEOTIDE SEQUENCE [LARGE SCALE GENOMIC DNA]</scope>
    <source>
        <strain evidence="3">ATCC 43989 / DSM 5975 / JCM 20966 / LMG 6465 / NBRC 14845 / NCIMB 13405 / ORS 571</strain>
    </source>
</reference>
<dbReference type="AlphaFoldDB" id="A8IMG2"/>
<dbReference type="InterPro" id="IPR006315">
    <property type="entry name" value="OM_autotransptr_brl_dom"/>
</dbReference>
<keyword evidence="3" id="KW-1185">Reference proteome</keyword>
<dbReference type="EMBL" id="AP009384">
    <property type="protein sequence ID" value="BAF86544.1"/>
    <property type="molecule type" value="Genomic_DNA"/>
</dbReference>
<dbReference type="InterPro" id="IPR005546">
    <property type="entry name" value="Autotransporte_beta"/>
</dbReference>
<organism evidence="2 3">
    <name type="scientific">Azorhizobium caulinodans (strain ATCC 43989 / DSM 5975 / JCM 20966 / LMG 6465 / NBRC 14845 / NCIMB 13405 / ORS 571)</name>
    <dbReference type="NCBI Taxonomy" id="438753"/>
    <lineage>
        <taxon>Bacteria</taxon>
        <taxon>Pseudomonadati</taxon>
        <taxon>Pseudomonadota</taxon>
        <taxon>Alphaproteobacteria</taxon>
        <taxon>Hyphomicrobiales</taxon>
        <taxon>Xanthobacteraceae</taxon>
        <taxon>Azorhizobium</taxon>
    </lineage>
</organism>
<dbReference type="NCBIfam" id="TIGR01414">
    <property type="entry name" value="autotrans_barl"/>
    <property type="match status" value="1"/>
</dbReference>
<reference evidence="3" key="2">
    <citation type="submission" date="2007-04" db="EMBL/GenBank/DDBJ databases">
        <title>Complete genome sequence of the nitrogen-fixing bacterium Azorhizobium caulinodans ORS571.</title>
        <authorList>
            <person name="Lee K.B."/>
            <person name="Backer P.D."/>
            <person name="Aono T."/>
            <person name="Liu C.T."/>
            <person name="Suzuki S."/>
            <person name="Suzuki T."/>
            <person name="Kaneko T."/>
            <person name="Yamada M."/>
            <person name="Tabata S."/>
            <person name="Kupfer D.M."/>
            <person name="Najar F.Z."/>
            <person name="Wiley G.B."/>
            <person name="Roe B."/>
            <person name="Binnewies T."/>
            <person name="Ussery D."/>
            <person name="Vereecke D."/>
            <person name="Gevers D."/>
            <person name="Holsters M."/>
            <person name="Oyaizu H."/>
        </authorList>
    </citation>
    <scope>NUCLEOTIDE SEQUENCE [LARGE SCALE GENOMIC DNA]</scope>
    <source>
        <strain evidence="3">ATCC 43989 / DSM 5975 / JCM 20966 / LMG 6465 / NBRC 14845 / NCIMB 13405 / ORS 571</strain>
    </source>
</reference>
<dbReference type="HOGENOM" id="CLU_005887_4_0_5"/>
<dbReference type="Gene3D" id="2.40.128.130">
    <property type="entry name" value="Autotransporter beta-domain"/>
    <property type="match status" value="1"/>
</dbReference>
<protein>
    <submittedName>
        <fullName evidence="2">Outer membrane autotransporter barrel protein</fullName>
    </submittedName>
</protein>
<dbReference type="STRING" id="438753.AZC_0546"/>
<dbReference type="Pfam" id="PF03797">
    <property type="entry name" value="Autotransporter"/>
    <property type="match status" value="1"/>
</dbReference>
<evidence type="ECO:0000259" key="1">
    <source>
        <dbReference type="PROSITE" id="PS51208"/>
    </source>
</evidence>
<name>A8IMG2_AZOC5</name>
<accession>A8IMG2</accession>
<evidence type="ECO:0000313" key="3">
    <source>
        <dbReference type="Proteomes" id="UP000000270"/>
    </source>
</evidence>
<gene>
    <name evidence="2" type="ordered locus">AZC_0546</name>
</gene>
<dbReference type="KEGG" id="azc:AZC_0546"/>
<dbReference type="GO" id="GO:0019867">
    <property type="term" value="C:outer membrane"/>
    <property type="evidence" value="ECO:0007669"/>
    <property type="project" value="InterPro"/>
</dbReference>
<reference evidence="2 3" key="3">
    <citation type="journal article" date="2008" name="BMC Genomics">
        <title>The genome of the versatile nitrogen fixer Azorhizobium caulinodans ORS571.</title>
        <authorList>
            <person name="Lee KB."/>
            <person name="Backer P.D."/>
            <person name="Aono T."/>
            <person name="Liu CT."/>
            <person name="Suzuki S."/>
            <person name="Suzuki T."/>
            <person name="Kaneko T."/>
            <person name="Yamada M."/>
            <person name="Tabata S."/>
            <person name="Kupfer D.M."/>
            <person name="Najar F.Z."/>
            <person name="Wiley G.B."/>
            <person name="Roe B."/>
            <person name="Binnewies T.T."/>
            <person name="Ussery D.W."/>
            <person name="D'Haeze W."/>
            <person name="Herder J.D."/>
            <person name="Gevers D."/>
            <person name="Vereecke D."/>
            <person name="Holsters M."/>
            <person name="Oyaizu H."/>
        </authorList>
    </citation>
    <scope>NUCLEOTIDE SEQUENCE [LARGE SCALE GENOMIC DNA]</scope>
    <source>
        <strain evidence="3">ATCC 43989 / DSM 5975 / JCM 20966 / LMG 6465 / NBRC 14845 / NCIMB 13405 / ORS 571</strain>
    </source>
</reference>
<reference evidence="2 3" key="5">
    <citation type="journal article" date="2010" name="Appl. Environ. Microbiol.">
        <title>phrR-like gene praR of Azorhizobium caulinodans ORS571 is essential for symbiosis with Sesbania rostrata and is involved in expression of reb genes.</title>
        <authorList>
            <person name="Akiba N."/>
            <person name="Aono T."/>
            <person name="Toyazaki H."/>
            <person name="Sato S."/>
            <person name="Oyaizu H."/>
        </authorList>
    </citation>
    <scope>NUCLEOTIDE SEQUENCE [LARGE SCALE GENOMIC DNA]</scope>
    <source>
        <strain evidence="3">ATCC 43989 / DSM 5975 / JCM 20966 / LMG 6465 / NBRC 14845 / NCIMB 13405 / ORS 571</strain>
    </source>
</reference>
<reference evidence="2 3" key="1">
    <citation type="journal article" date="2007" name="Appl. Environ. Microbiol.">
        <title>Rhizobial factors required for stem nodule maturation and maintenance in Sesbania rostrata-Azorhizobium caulinodans ORS571 symbiosis.</title>
        <authorList>
            <person name="Suzuki S."/>
            <person name="Aono T."/>
            <person name="Lee KB."/>
            <person name="Suzuki T."/>
            <person name="Liu CT."/>
            <person name="Miwa H."/>
            <person name="Wakao S."/>
            <person name="Iki T."/>
            <person name="Oyaizu H."/>
        </authorList>
    </citation>
    <scope>NUCLEOTIDE SEQUENCE [LARGE SCALE GENOMIC DNA]</scope>
    <source>
        <strain evidence="3">ATCC 43989 / DSM 5975 / JCM 20966 / LMG 6465 / NBRC 14845 / NCIMB 13405 / ORS 571</strain>
    </source>
</reference>